<reference evidence="1 2" key="1">
    <citation type="submission" date="2018-02" db="EMBL/GenBank/DDBJ databases">
        <title>Novel Leptospira species isolated from soil and water in Japan.</title>
        <authorList>
            <person name="Nakao R."/>
            <person name="Masuzawa T."/>
        </authorList>
    </citation>
    <scope>NUCLEOTIDE SEQUENCE [LARGE SCALE GENOMIC DNA]</scope>
    <source>
        <strain evidence="1 2">YH101</strain>
    </source>
</reference>
<dbReference type="AlphaFoldDB" id="A0A2P2DWU9"/>
<name>A0A2P2DWU9_9LEPT</name>
<evidence type="ECO:0000313" key="2">
    <source>
        <dbReference type="Proteomes" id="UP000245133"/>
    </source>
</evidence>
<sequence length="287" mass="32919">MKRLILVSLFLLFLALPLLGESFLESDFFKTIINWGDLSVSAEVKETLPKIIFEEDDPEYGKPNTATNKSRSDLLARKNAKEKLRKLISRRLESMYLDSEQTVSEYAKLNEQVRTRINSFIAEEKEEFEFEPVKNQLVAKAKIKLIGKNGFLAFLPMSYSSEAVPEMTPELMPEMFTGLVVDARHLNLKTALFPRIQTDRGLDIYSPHYVKEGYSIETGYIMYRTDSEEKNWLKRVGDKPFFVVALGVAGRNQTDLILPSEEVAKLLSHKETRKNLTRCKVLILVSK</sequence>
<dbReference type="Proteomes" id="UP000245133">
    <property type="component" value="Unassembled WGS sequence"/>
</dbReference>
<dbReference type="EMBL" id="BFBB01000002">
    <property type="protein sequence ID" value="GBF49108.1"/>
    <property type="molecule type" value="Genomic_DNA"/>
</dbReference>
<gene>
    <name evidence="1" type="ORF">LPTSP4_06180</name>
</gene>
<dbReference type="OrthoDB" id="338999at2"/>
<proteinExistence type="predicted"/>
<dbReference type="RefSeq" id="WP_108974032.1">
    <property type="nucleotide sequence ID" value="NZ_BFBB01000002.1"/>
</dbReference>
<evidence type="ECO:0000313" key="1">
    <source>
        <dbReference type="EMBL" id="GBF49108.1"/>
    </source>
</evidence>
<accession>A0A2P2DWU9</accession>
<comment type="caution">
    <text evidence="1">The sequence shown here is derived from an EMBL/GenBank/DDBJ whole genome shotgun (WGS) entry which is preliminary data.</text>
</comment>
<organism evidence="1 2">
    <name type="scientific">Leptospira ryugenii</name>
    <dbReference type="NCBI Taxonomy" id="1917863"/>
    <lineage>
        <taxon>Bacteria</taxon>
        <taxon>Pseudomonadati</taxon>
        <taxon>Spirochaetota</taxon>
        <taxon>Spirochaetia</taxon>
        <taxon>Leptospirales</taxon>
        <taxon>Leptospiraceae</taxon>
        <taxon>Leptospira</taxon>
    </lineage>
</organism>
<protein>
    <submittedName>
        <fullName evidence="1">Uncharacterized protein</fullName>
    </submittedName>
</protein>
<keyword evidence="2" id="KW-1185">Reference proteome</keyword>